<proteinExistence type="predicted"/>
<dbReference type="EMBL" id="UPHM01000071">
    <property type="protein sequence ID" value="VAZ94975.1"/>
    <property type="molecule type" value="Genomic_DNA"/>
</dbReference>
<sequence length="52" mass="5724">MRLDSAQCGVRVVLFISHRLPPELLMYACETSAVGLAPLAAPQRRTLTGQER</sequence>
<organism evidence="1 2">
    <name type="scientific">Mycobacterium persicum</name>
    <dbReference type="NCBI Taxonomy" id="1487726"/>
    <lineage>
        <taxon>Bacteria</taxon>
        <taxon>Bacillati</taxon>
        <taxon>Actinomycetota</taxon>
        <taxon>Actinomycetes</taxon>
        <taxon>Mycobacteriales</taxon>
        <taxon>Mycobacteriaceae</taxon>
        <taxon>Mycobacterium</taxon>
    </lineage>
</organism>
<accession>A0ABY6RJQ3</accession>
<evidence type="ECO:0000313" key="2">
    <source>
        <dbReference type="Proteomes" id="UP000271464"/>
    </source>
</evidence>
<dbReference type="Proteomes" id="UP000271464">
    <property type="component" value="Unassembled WGS sequence"/>
</dbReference>
<reference evidence="1 2" key="1">
    <citation type="submission" date="2018-09" db="EMBL/GenBank/DDBJ databases">
        <authorList>
            <person name="Tagini F."/>
        </authorList>
    </citation>
    <scope>NUCLEOTIDE SEQUENCE [LARGE SCALE GENOMIC DNA]</scope>
    <source>
        <strain evidence="1 2">MK4</strain>
    </source>
</reference>
<protein>
    <submittedName>
        <fullName evidence="1">Uncharacterized protein</fullName>
    </submittedName>
</protein>
<evidence type="ECO:0000313" key="1">
    <source>
        <dbReference type="EMBL" id="VAZ94975.1"/>
    </source>
</evidence>
<gene>
    <name evidence="1" type="ORF">LAUMK4_02994</name>
</gene>
<name>A0ABY6RJQ3_9MYCO</name>
<keyword evidence="2" id="KW-1185">Reference proteome</keyword>
<comment type="caution">
    <text evidence="1">The sequence shown here is derived from an EMBL/GenBank/DDBJ whole genome shotgun (WGS) entry which is preliminary data.</text>
</comment>